<dbReference type="AlphaFoldDB" id="A0A380GQ15"/>
<accession>A0A380GQ15</accession>
<proteinExistence type="predicted"/>
<dbReference type="RefSeq" id="WP_240626997.1">
    <property type="nucleotide sequence ID" value="NZ_JXWY01000028.1"/>
</dbReference>
<dbReference type="PANTHER" id="PTHR10948:SF23">
    <property type="entry name" value="TRANSPOSASE INSI FOR INSERTION SEQUENCE ELEMENT IS30A-RELATED"/>
    <property type="match status" value="1"/>
</dbReference>
<dbReference type="GO" id="GO:0005829">
    <property type="term" value="C:cytosol"/>
    <property type="evidence" value="ECO:0007669"/>
    <property type="project" value="TreeGrafter"/>
</dbReference>
<organism evidence="2 3">
    <name type="scientific">Staphylococcus microti</name>
    <dbReference type="NCBI Taxonomy" id="569857"/>
    <lineage>
        <taxon>Bacteria</taxon>
        <taxon>Bacillati</taxon>
        <taxon>Bacillota</taxon>
        <taxon>Bacilli</taxon>
        <taxon>Bacillales</taxon>
        <taxon>Staphylococcaceae</taxon>
        <taxon>Staphylococcus</taxon>
    </lineage>
</organism>
<dbReference type="EMBL" id="UHDT01000001">
    <property type="protein sequence ID" value="SUM56472.1"/>
    <property type="molecule type" value="Genomic_DNA"/>
</dbReference>
<reference evidence="2 3" key="1">
    <citation type="submission" date="2018-06" db="EMBL/GenBank/DDBJ databases">
        <authorList>
            <consortium name="Pathogen Informatics"/>
            <person name="Doyle S."/>
        </authorList>
    </citation>
    <scope>NUCLEOTIDE SEQUENCE [LARGE SCALE GENOMIC DNA]</scope>
    <source>
        <strain evidence="2 3">NCTC13832</strain>
    </source>
</reference>
<gene>
    <name evidence="2" type="ORF">NCTC13832_00103</name>
</gene>
<evidence type="ECO:0000313" key="2">
    <source>
        <dbReference type="EMBL" id="SUM56472.1"/>
    </source>
</evidence>
<evidence type="ECO:0000313" key="3">
    <source>
        <dbReference type="Proteomes" id="UP000254100"/>
    </source>
</evidence>
<feature type="domain" description="Transposase IS30-like HTH" evidence="1">
    <location>
        <begin position="12"/>
        <end position="55"/>
    </location>
</feature>
<sequence>MTHTYSNTTNRKGTHLSYEKRVQIETLKNLGFSNRAIARELGRASQTIHNEIHRGTARQIKRQKTQHKVYEYEPQIYFSSLGEKRYRQNRQQCGARPLWKKNPTFIPWADHLMKKKHWSPEAQ</sequence>
<protein>
    <submittedName>
        <fullName evidence="2">Transposase</fullName>
    </submittedName>
</protein>
<dbReference type="Proteomes" id="UP000254100">
    <property type="component" value="Unassembled WGS sequence"/>
</dbReference>
<dbReference type="GO" id="GO:0032196">
    <property type="term" value="P:transposition"/>
    <property type="evidence" value="ECO:0007669"/>
    <property type="project" value="TreeGrafter"/>
</dbReference>
<dbReference type="Gene3D" id="1.10.10.60">
    <property type="entry name" value="Homeodomain-like"/>
    <property type="match status" value="1"/>
</dbReference>
<dbReference type="PANTHER" id="PTHR10948">
    <property type="entry name" value="TRANSPOSASE"/>
    <property type="match status" value="1"/>
</dbReference>
<dbReference type="InterPro" id="IPR051917">
    <property type="entry name" value="Transposase-Integrase"/>
</dbReference>
<dbReference type="Pfam" id="PF13936">
    <property type="entry name" value="HTH_38"/>
    <property type="match status" value="1"/>
</dbReference>
<evidence type="ECO:0000259" key="1">
    <source>
        <dbReference type="Pfam" id="PF13936"/>
    </source>
</evidence>
<dbReference type="InterPro" id="IPR025246">
    <property type="entry name" value="IS30-like_HTH"/>
</dbReference>
<name>A0A380GQ15_9STAP</name>
<dbReference type="GO" id="GO:0004803">
    <property type="term" value="F:transposase activity"/>
    <property type="evidence" value="ECO:0007669"/>
    <property type="project" value="TreeGrafter"/>
</dbReference>